<comment type="caution">
    <text evidence="1">The sequence shown here is derived from an EMBL/GenBank/DDBJ whole genome shotgun (WGS) entry which is preliminary data.</text>
</comment>
<dbReference type="Proteomes" id="UP000692954">
    <property type="component" value="Unassembled WGS sequence"/>
</dbReference>
<keyword evidence="2" id="KW-1185">Reference proteome</keyword>
<dbReference type="AlphaFoldDB" id="A0A8S1RRS6"/>
<name>A0A8S1RRS6_9CILI</name>
<evidence type="ECO:0000313" key="2">
    <source>
        <dbReference type="Proteomes" id="UP000692954"/>
    </source>
</evidence>
<gene>
    <name evidence="1" type="ORF">PSON_ATCC_30995.1.T2560008</name>
</gene>
<sequence length="63" mass="7594">MKNEGYPNIGKFGNILYAMIENIKNPPDLNQKQEDIFQKRIEIMDEVKNGYTLQNRDERYIWD</sequence>
<proteinExistence type="predicted"/>
<protein>
    <submittedName>
        <fullName evidence="1">Uncharacterized protein</fullName>
    </submittedName>
</protein>
<evidence type="ECO:0000313" key="1">
    <source>
        <dbReference type="EMBL" id="CAD8130010.1"/>
    </source>
</evidence>
<organism evidence="1 2">
    <name type="scientific">Paramecium sonneborni</name>
    <dbReference type="NCBI Taxonomy" id="65129"/>
    <lineage>
        <taxon>Eukaryota</taxon>
        <taxon>Sar</taxon>
        <taxon>Alveolata</taxon>
        <taxon>Ciliophora</taxon>
        <taxon>Intramacronucleata</taxon>
        <taxon>Oligohymenophorea</taxon>
        <taxon>Peniculida</taxon>
        <taxon>Parameciidae</taxon>
        <taxon>Paramecium</taxon>
    </lineage>
</organism>
<reference evidence="1" key="1">
    <citation type="submission" date="2021-01" db="EMBL/GenBank/DDBJ databases">
        <authorList>
            <consortium name="Genoscope - CEA"/>
            <person name="William W."/>
        </authorList>
    </citation>
    <scope>NUCLEOTIDE SEQUENCE</scope>
</reference>
<dbReference type="EMBL" id="CAJJDN010000256">
    <property type="protein sequence ID" value="CAD8130010.1"/>
    <property type="molecule type" value="Genomic_DNA"/>
</dbReference>
<accession>A0A8S1RRS6</accession>